<evidence type="ECO:0000259" key="11">
    <source>
        <dbReference type="Pfam" id="PF00593"/>
    </source>
</evidence>
<dbReference type="InterPro" id="IPR039426">
    <property type="entry name" value="TonB-dep_rcpt-like"/>
</dbReference>
<dbReference type="InterPro" id="IPR037066">
    <property type="entry name" value="Plug_dom_sf"/>
</dbReference>
<dbReference type="EMBL" id="CP016268">
    <property type="protein sequence ID" value="ANO52987.1"/>
    <property type="molecule type" value="Genomic_DNA"/>
</dbReference>
<dbReference type="KEGG" id="woc:BA177_04440"/>
<evidence type="ECO:0000256" key="4">
    <source>
        <dbReference type="ARBA" id="ARBA00022692"/>
    </source>
</evidence>
<keyword evidence="3 8" id="KW-1134">Transmembrane beta strand</keyword>
<dbReference type="Proteomes" id="UP000092695">
    <property type="component" value="Chromosome"/>
</dbReference>
<dbReference type="Pfam" id="PF07715">
    <property type="entry name" value="Plug"/>
    <property type="match status" value="1"/>
</dbReference>
<dbReference type="Pfam" id="PF00593">
    <property type="entry name" value="TonB_dep_Rec_b-barrel"/>
    <property type="match status" value="1"/>
</dbReference>
<dbReference type="InterPro" id="IPR036942">
    <property type="entry name" value="Beta-barrel_TonB_sf"/>
</dbReference>
<evidence type="ECO:0000256" key="3">
    <source>
        <dbReference type="ARBA" id="ARBA00022452"/>
    </source>
</evidence>
<keyword evidence="5 9" id="KW-0798">TonB box</keyword>
<keyword evidence="6 8" id="KW-0472">Membrane</keyword>
<feature type="region of interest" description="Disordered" evidence="10">
    <location>
        <begin position="1"/>
        <end position="23"/>
    </location>
</feature>
<name>A0A193LKE7_9GAMM</name>
<dbReference type="STRING" id="1548547.BA177_04440"/>
<evidence type="ECO:0000256" key="5">
    <source>
        <dbReference type="ARBA" id="ARBA00023077"/>
    </source>
</evidence>
<evidence type="ECO:0000256" key="1">
    <source>
        <dbReference type="ARBA" id="ARBA00004571"/>
    </source>
</evidence>
<dbReference type="Gene3D" id="2.40.170.20">
    <property type="entry name" value="TonB-dependent receptor, beta-barrel domain"/>
    <property type="match status" value="1"/>
</dbReference>
<feature type="domain" description="TonB-dependent receptor plug" evidence="12">
    <location>
        <begin position="41"/>
        <end position="156"/>
    </location>
</feature>
<organism evidence="13 14">
    <name type="scientific">Woeseia oceani</name>
    <dbReference type="NCBI Taxonomy" id="1548547"/>
    <lineage>
        <taxon>Bacteria</taxon>
        <taxon>Pseudomonadati</taxon>
        <taxon>Pseudomonadota</taxon>
        <taxon>Gammaproteobacteria</taxon>
        <taxon>Woeseiales</taxon>
        <taxon>Woeseiaceae</taxon>
        <taxon>Woeseia</taxon>
    </lineage>
</organism>
<evidence type="ECO:0000256" key="10">
    <source>
        <dbReference type="SAM" id="MobiDB-lite"/>
    </source>
</evidence>
<evidence type="ECO:0000313" key="13">
    <source>
        <dbReference type="EMBL" id="ANO52987.1"/>
    </source>
</evidence>
<evidence type="ECO:0000256" key="6">
    <source>
        <dbReference type="ARBA" id="ARBA00023136"/>
    </source>
</evidence>
<feature type="domain" description="TonB-dependent receptor-like beta-barrel" evidence="11">
    <location>
        <begin position="409"/>
        <end position="885"/>
    </location>
</feature>
<gene>
    <name evidence="13" type="ORF">BA177_04440</name>
</gene>
<evidence type="ECO:0000256" key="7">
    <source>
        <dbReference type="ARBA" id="ARBA00023237"/>
    </source>
</evidence>
<evidence type="ECO:0000313" key="14">
    <source>
        <dbReference type="Proteomes" id="UP000092695"/>
    </source>
</evidence>
<proteinExistence type="inferred from homology"/>
<comment type="subcellular location">
    <subcellularLocation>
        <location evidence="1 8">Cell outer membrane</location>
        <topology evidence="1 8">Multi-pass membrane protein</topology>
    </subcellularLocation>
</comment>
<reference evidence="13 14" key="1">
    <citation type="submission" date="2016-06" db="EMBL/GenBank/DDBJ databases">
        <title>Complete genome sequence of a deep-branching marine Gamma Proteobacterium Woeseia oceani type strain XK5.</title>
        <authorList>
            <person name="Mu D."/>
            <person name="Du Z."/>
        </authorList>
    </citation>
    <scope>NUCLEOTIDE SEQUENCE [LARGE SCALE GENOMIC DNA]</scope>
    <source>
        <strain evidence="13 14">XK5</strain>
    </source>
</reference>
<keyword evidence="7 8" id="KW-0998">Cell outer membrane</keyword>
<keyword evidence="13" id="KW-0675">Receptor</keyword>
<keyword evidence="2 8" id="KW-0813">Transport</keyword>
<comment type="similarity">
    <text evidence="8 9">Belongs to the TonB-dependent receptor family.</text>
</comment>
<dbReference type="Gene3D" id="2.170.130.10">
    <property type="entry name" value="TonB-dependent receptor, plug domain"/>
    <property type="match status" value="1"/>
</dbReference>
<accession>A0A193LKE7</accession>
<dbReference type="PROSITE" id="PS52016">
    <property type="entry name" value="TONB_DEPENDENT_REC_3"/>
    <property type="match status" value="1"/>
</dbReference>
<evidence type="ECO:0000256" key="2">
    <source>
        <dbReference type="ARBA" id="ARBA00022448"/>
    </source>
</evidence>
<dbReference type="PANTHER" id="PTHR47234">
    <property type="match status" value="1"/>
</dbReference>
<dbReference type="PANTHER" id="PTHR47234:SF3">
    <property type="entry name" value="SECRETIN_TONB SHORT N-TERMINAL DOMAIN-CONTAINING PROTEIN"/>
    <property type="match status" value="1"/>
</dbReference>
<keyword evidence="14" id="KW-1185">Reference proteome</keyword>
<keyword evidence="4 8" id="KW-0812">Transmembrane</keyword>
<evidence type="ECO:0000256" key="8">
    <source>
        <dbReference type="PROSITE-ProRule" id="PRU01360"/>
    </source>
</evidence>
<protein>
    <submittedName>
        <fullName evidence="13">TonB-dependent receptor</fullName>
    </submittedName>
</protein>
<sequence>MLSVATAPSAQAQTAAASGSTEPAAIEEVVVTGSRIVRDGYETPTALTIISEDEIQATAPTNVADFVNQIPSVVGSSTPANSNTSASSGRAGLNVLNLRSFGASRTLVLLDGKRSAGSALDGAVDINTFPQGLVKGVEIVTGGASAAYGSDAVSGVVNFILDDDLTGIRGSIVAGETTYGDDRRWKFNLAGGKEFAGGRGHAVFDVEITDREGIYGVPREWNNDGWYIMNNPAYVAGNGEPERLLMNNIGLSNAAPGGIITNTDLRGIYFGQNGTVNQFAYGETRDPWMIGGDWEMVQVNDRQSLHADEERRGFFGKVRYELTDNVEAFAQASWNQHASLGYIGIQFNQANIPIESDNAFIPESVRTQLNDLGITQFRLGSSNAGLPVRKSDNQRESTRLLVGLEGNFEAFGRPVTWDAYMQHGETNTDEMLRDITNNARLAAAQDAVFHPVTNEIVCRSSIADPGNGCIPLNRLGLGVADPAAVAAVIGNPLRNQTFTQKVAAANFRFDVFDTWTAPVSVATGIEYREEEASGSVAEEFQSGWFVGNFKPTFGKYDVTEAYVETVVPVLEGLDVNGAVRATDYSTSGNVTTWKLGVTYSPIDDLRFRATRSRDIRAPNLQELFEGGGSRTNTLIDPFNANTSIQFTEIRTGNIALTPEEADTWGIGAVFQPTFLPGFGLSVDYYEITLEGAIGSVDAQTIVNRCFEGLQQYCAAISRDNSTGVNLISQISVSPFNFAVREARGIDYEASYRISLADFAGGLDGDLTLRALATNYLENYENNGIDTPTDSAGQNNEGGPPDWLYRLVATYQDGPVTLNLIGRGISDGVYDNSFVECTSGCPESTIDNRTINSNHIDGAFYIDFSMAYAFEMAGSESEAFLSITNLGNRDPAIVANGPGGSAYGNISTNQTLYDILGRNFNLGLRFRF</sequence>
<dbReference type="AlphaFoldDB" id="A0A193LKE7"/>
<dbReference type="GO" id="GO:0009279">
    <property type="term" value="C:cell outer membrane"/>
    <property type="evidence" value="ECO:0007669"/>
    <property type="project" value="UniProtKB-SubCell"/>
</dbReference>
<dbReference type="SUPFAM" id="SSF56935">
    <property type="entry name" value="Porins"/>
    <property type="match status" value="1"/>
</dbReference>
<evidence type="ECO:0000259" key="12">
    <source>
        <dbReference type="Pfam" id="PF07715"/>
    </source>
</evidence>
<dbReference type="InterPro" id="IPR000531">
    <property type="entry name" value="Beta-barrel_TonB"/>
</dbReference>
<feature type="compositionally biased region" description="Low complexity" evidence="10">
    <location>
        <begin position="1"/>
        <end position="18"/>
    </location>
</feature>
<dbReference type="InterPro" id="IPR012910">
    <property type="entry name" value="Plug_dom"/>
</dbReference>
<evidence type="ECO:0000256" key="9">
    <source>
        <dbReference type="RuleBase" id="RU003357"/>
    </source>
</evidence>